<protein>
    <submittedName>
        <fullName evidence="1">6074_t:CDS:1</fullName>
    </submittedName>
</protein>
<name>A0ACA9QS50_9GLOM</name>
<evidence type="ECO:0000313" key="2">
    <source>
        <dbReference type="Proteomes" id="UP000789525"/>
    </source>
</evidence>
<accession>A0ACA9QS50</accession>
<dbReference type="Proteomes" id="UP000789525">
    <property type="component" value="Unassembled WGS sequence"/>
</dbReference>
<dbReference type="EMBL" id="CAJVPT010058206">
    <property type="protein sequence ID" value="CAG8759976.1"/>
    <property type="molecule type" value="Genomic_DNA"/>
</dbReference>
<keyword evidence="2" id="KW-1185">Reference proteome</keyword>
<reference evidence="1" key="1">
    <citation type="submission" date="2021-06" db="EMBL/GenBank/DDBJ databases">
        <authorList>
            <person name="Kallberg Y."/>
            <person name="Tangrot J."/>
            <person name="Rosling A."/>
        </authorList>
    </citation>
    <scope>NUCLEOTIDE SEQUENCE</scope>
    <source>
        <strain evidence="1">CL356</strain>
    </source>
</reference>
<feature type="non-terminal residue" evidence="1">
    <location>
        <position position="1"/>
    </location>
</feature>
<comment type="caution">
    <text evidence="1">The sequence shown here is derived from an EMBL/GenBank/DDBJ whole genome shotgun (WGS) entry which is preliminary data.</text>
</comment>
<proteinExistence type="predicted"/>
<gene>
    <name evidence="1" type="ORF">ACOLOM_LOCUS13151</name>
</gene>
<organism evidence="1 2">
    <name type="scientific">Acaulospora colombiana</name>
    <dbReference type="NCBI Taxonomy" id="27376"/>
    <lineage>
        <taxon>Eukaryota</taxon>
        <taxon>Fungi</taxon>
        <taxon>Fungi incertae sedis</taxon>
        <taxon>Mucoromycota</taxon>
        <taxon>Glomeromycotina</taxon>
        <taxon>Glomeromycetes</taxon>
        <taxon>Diversisporales</taxon>
        <taxon>Acaulosporaceae</taxon>
        <taxon>Acaulospora</taxon>
    </lineage>
</organism>
<sequence length="40" mass="4766">VDYNKLAKNLYELEGNDILEVIRLVNAYRTSEMYINEETE</sequence>
<feature type="non-terminal residue" evidence="1">
    <location>
        <position position="40"/>
    </location>
</feature>
<evidence type="ECO:0000313" key="1">
    <source>
        <dbReference type="EMBL" id="CAG8759976.1"/>
    </source>
</evidence>